<evidence type="ECO:0000313" key="3">
    <source>
        <dbReference type="Proteomes" id="UP001362999"/>
    </source>
</evidence>
<gene>
    <name evidence="2" type="ORF">R3P38DRAFT_3627565</name>
</gene>
<dbReference type="AlphaFoldDB" id="A0AAW0A050"/>
<sequence length="554" mass="62589">MPQGKRQVAILEVYNLEETAIAVGPSVFFSVSESCLRDYGQQLAYEKTWNALYSAIATTDTIATWIMGPQVMQRTTSTSIRKFFPNIFAKIPESEVLKAQSENIDTFTKLGAQMFPRRLETRNTVTRQGASLLFGTLRMFNAHPNDRKHCGNPARIPPAPLDPEPQPPLQDLHQDGEGWIGPKPPEIRGTDVYLYGRAYGVCVSHGLQARDHVTAASARSAFVPLPCWHVGELVFLGKGSRGKPFLSGSYDRRVVFTIPVRWKKNAMEDTLSTKTADYLDDLHAKYEQEKAFYEKKYQKQNTVERKAKVGSTRLRRTWKRTRYPLQSPENRLASKKSAMKTLATESSLPVAETCDSTAGGNITSYDRTEDEPAAEQREESSQFPANKILRSNSHAKSSSTYSSISSAASIHSPPPPSHGEFDLIDEEARRPLLQMKRIEVDAFFNKSVYQATFRYGETTSQKQILREKSSGLCSINCRYGFLYTEGHIEEYITSTEEEAMEDFRADFKQQTGGHPWEERFTFVSTTNISESKHGQYHWVGHSVDNESIYPQPDN</sequence>
<accession>A0AAW0A050</accession>
<proteinExistence type="predicted"/>
<protein>
    <submittedName>
        <fullName evidence="2">Uncharacterized protein</fullName>
    </submittedName>
</protein>
<keyword evidence="3" id="KW-1185">Reference proteome</keyword>
<dbReference type="EMBL" id="JAWWNJ010000096">
    <property type="protein sequence ID" value="KAK6996705.1"/>
    <property type="molecule type" value="Genomic_DNA"/>
</dbReference>
<dbReference type="Proteomes" id="UP001362999">
    <property type="component" value="Unassembled WGS sequence"/>
</dbReference>
<evidence type="ECO:0000313" key="2">
    <source>
        <dbReference type="EMBL" id="KAK6996705.1"/>
    </source>
</evidence>
<organism evidence="2 3">
    <name type="scientific">Favolaschia claudopus</name>
    <dbReference type="NCBI Taxonomy" id="2862362"/>
    <lineage>
        <taxon>Eukaryota</taxon>
        <taxon>Fungi</taxon>
        <taxon>Dikarya</taxon>
        <taxon>Basidiomycota</taxon>
        <taxon>Agaricomycotina</taxon>
        <taxon>Agaricomycetes</taxon>
        <taxon>Agaricomycetidae</taxon>
        <taxon>Agaricales</taxon>
        <taxon>Marasmiineae</taxon>
        <taxon>Mycenaceae</taxon>
        <taxon>Favolaschia</taxon>
    </lineage>
</organism>
<feature type="region of interest" description="Disordered" evidence="1">
    <location>
        <begin position="322"/>
        <end position="394"/>
    </location>
</feature>
<feature type="compositionally biased region" description="Polar residues" evidence="1">
    <location>
        <begin position="354"/>
        <end position="365"/>
    </location>
</feature>
<reference evidence="2 3" key="1">
    <citation type="journal article" date="2024" name="J Genomics">
        <title>Draft genome sequencing and assembly of Favolaschia claudopus CIRM-BRFM 2984 isolated from oak limbs.</title>
        <authorList>
            <person name="Navarro D."/>
            <person name="Drula E."/>
            <person name="Chaduli D."/>
            <person name="Cazenave R."/>
            <person name="Ahrendt S."/>
            <person name="Wang J."/>
            <person name="Lipzen A."/>
            <person name="Daum C."/>
            <person name="Barry K."/>
            <person name="Grigoriev I.V."/>
            <person name="Favel A."/>
            <person name="Rosso M.N."/>
            <person name="Martin F."/>
        </authorList>
    </citation>
    <scope>NUCLEOTIDE SEQUENCE [LARGE SCALE GENOMIC DNA]</scope>
    <source>
        <strain evidence="2 3">CIRM-BRFM 2984</strain>
    </source>
</reference>
<evidence type="ECO:0000256" key="1">
    <source>
        <dbReference type="SAM" id="MobiDB-lite"/>
    </source>
</evidence>
<name>A0AAW0A050_9AGAR</name>
<comment type="caution">
    <text evidence="2">The sequence shown here is derived from an EMBL/GenBank/DDBJ whole genome shotgun (WGS) entry which is preliminary data.</text>
</comment>